<dbReference type="SMART" id="SM00388">
    <property type="entry name" value="HisKA"/>
    <property type="match status" value="1"/>
</dbReference>
<feature type="domain" description="HAMP" evidence="14">
    <location>
        <begin position="189"/>
        <end position="242"/>
    </location>
</feature>
<dbReference type="SMART" id="SM00387">
    <property type="entry name" value="HATPase_c"/>
    <property type="match status" value="1"/>
</dbReference>
<feature type="domain" description="Histidine kinase" evidence="13">
    <location>
        <begin position="264"/>
        <end position="478"/>
    </location>
</feature>
<dbReference type="SUPFAM" id="SSF47384">
    <property type="entry name" value="Homodimeric domain of signal transducing histidine kinase"/>
    <property type="match status" value="1"/>
</dbReference>
<evidence type="ECO:0000256" key="6">
    <source>
        <dbReference type="ARBA" id="ARBA00022692"/>
    </source>
</evidence>
<evidence type="ECO:0000256" key="5">
    <source>
        <dbReference type="ARBA" id="ARBA00022679"/>
    </source>
</evidence>
<evidence type="ECO:0000313" key="15">
    <source>
        <dbReference type="EMBL" id="QXQ13496.1"/>
    </source>
</evidence>
<keyword evidence="10 12" id="KW-0472">Membrane</keyword>
<evidence type="ECO:0000256" key="10">
    <source>
        <dbReference type="ARBA" id="ARBA00023136"/>
    </source>
</evidence>
<proteinExistence type="predicted"/>
<evidence type="ECO:0000256" key="9">
    <source>
        <dbReference type="ARBA" id="ARBA00023012"/>
    </source>
</evidence>
<dbReference type="Pfam" id="PF00512">
    <property type="entry name" value="HisKA"/>
    <property type="match status" value="1"/>
</dbReference>
<dbReference type="Pfam" id="PF00672">
    <property type="entry name" value="HAMP"/>
    <property type="match status" value="1"/>
</dbReference>
<evidence type="ECO:0000256" key="2">
    <source>
        <dbReference type="ARBA" id="ARBA00004236"/>
    </source>
</evidence>
<keyword evidence="4" id="KW-0597">Phosphoprotein</keyword>
<dbReference type="Gene3D" id="6.10.340.10">
    <property type="match status" value="1"/>
</dbReference>
<dbReference type="SUPFAM" id="SSF55874">
    <property type="entry name" value="ATPase domain of HSP90 chaperone/DNA topoisomerase II/histidine kinase"/>
    <property type="match status" value="1"/>
</dbReference>
<evidence type="ECO:0000256" key="3">
    <source>
        <dbReference type="ARBA" id="ARBA00012438"/>
    </source>
</evidence>
<dbReference type="RefSeq" id="WP_083530307.1">
    <property type="nucleotide sequence ID" value="NZ_CBCRUZ010000007.1"/>
</dbReference>
<dbReference type="InterPro" id="IPR036890">
    <property type="entry name" value="HATPase_C_sf"/>
</dbReference>
<dbReference type="Gene3D" id="1.10.287.130">
    <property type="match status" value="1"/>
</dbReference>
<keyword evidence="8 12" id="KW-1133">Transmembrane helix</keyword>
<dbReference type="Proteomes" id="UP000887023">
    <property type="component" value="Chromosome"/>
</dbReference>
<accession>A0ABX8S7Q3</accession>
<organism evidence="15 16">
    <name type="scientific">Skermania pinensis</name>
    <dbReference type="NCBI Taxonomy" id="39122"/>
    <lineage>
        <taxon>Bacteria</taxon>
        <taxon>Bacillati</taxon>
        <taxon>Actinomycetota</taxon>
        <taxon>Actinomycetes</taxon>
        <taxon>Mycobacteriales</taxon>
        <taxon>Gordoniaceae</taxon>
        <taxon>Skermania</taxon>
    </lineage>
</organism>
<keyword evidence="6 12" id="KW-0812">Transmembrane</keyword>
<dbReference type="PROSITE" id="PS50885">
    <property type="entry name" value="HAMP"/>
    <property type="match status" value="1"/>
</dbReference>
<evidence type="ECO:0000259" key="13">
    <source>
        <dbReference type="PROSITE" id="PS50109"/>
    </source>
</evidence>
<keyword evidence="5" id="KW-0808">Transferase</keyword>
<comment type="subcellular location">
    <subcellularLocation>
        <location evidence="2">Cell membrane</location>
    </subcellularLocation>
</comment>
<dbReference type="InterPro" id="IPR003661">
    <property type="entry name" value="HisK_dim/P_dom"/>
</dbReference>
<dbReference type="InterPro" id="IPR050428">
    <property type="entry name" value="TCS_sensor_his_kinase"/>
</dbReference>
<feature type="region of interest" description="Disordered" evidence="11">
    <location>
        <begin position="476"/>
        <end position="507"/>
    </location>
</feature>
<dbReference type="Pfam" id="PF02518">
    <property type="entry name" value="HATPase_c"/>
    <property type="match status" value="1"/>
</dbReference>
<reference evidence="15" key="1">
    <citation type="submission" date="2021-07" db="EMBL/GenBank/DDBJ databases">
        <title>Candidatus Kaistella beijingensis sp. nov. isolated from a municipal wastewater treatment plant is involved in sludge foaming.</title>
        <authorList>
            <person name="Song Y."/>
            <person name="Liu S.-J."/>
        </authorList>
    </citation>
    <scope>NUCLEOTIDE SEQUENCE</scope>
    <source>
        <strain evidence="15">DSM 43998</strain>
    </source>
</reference>
<keyword evidence="7 15" id="KW-0418">Kinase</keyword>
<feature type="transmembrane region" description="Helical" evidence="12">
    <location>
        <begin position="166"/>
        <end position="188"/>
    </location>
</feature>
<feature type="region of interest" description="Disordered" evidence="11">
    <location>
        <begin position="57"/>
        <end position="84"/>
    </location>
</feature>
<dbReference type="InterPro" id="IPR003660">
    <property type="entry name" value="HAMP_dom"/>
</dbReference>
<dbReference type="CDD" id="cd06225">
    <property type="entry name" value="HAMP"/>
    <property type="match status" value="1"/>
</dbReference>
<dbReference type="CDD" id="cd00082">
    <property type="entry name" value="HisKA"/>
    <property type="match status" value="1"/>
</dbReference>
<dbReference type="Gene3D" id="3.30.565.10">
    <property type="entry name" value="Histidine kinase-like ATPase, C-terminal domain"/>
    <property type="match status" value="1"/>
</dbReference>
<dbReference type="InterPro" id="IPR003594">
    <property type="entry name" value="HATPase_dom"/>
</dbReference>
<dbReference type="PRINTS" id="PR00344">
    <property type="entry name" value="BCTRLSENSOR"/>
</dbReference>
<name>A0ABX8S7Q3_9ACTN</name>
<dbReference type="EC" id="2.7.13.3" evidence="3"/>
<evidence type="ECO:0000256" key="11">
    <source>
        <dbReference type="SAM" id="MobiDB-lite"/>
    </source>
</evidence>
<dbReference type="GO" id="GO:0016301">
    <property type="term" value="F:kinase activity"/>
    <property type="evidence" value="ECO:0007669"/>
    <property type="project" value="UniProtKB-KW"/>
</dbReference>
<evidence type="ECO:0000256" key="12">
    <source>
        <dbReference type="SAM" id="Phobius"/>
    </source>
</evidence>
<evidence type="ECO:0000256" key="8">
    <source>
        <dbReference type="ARBA" id="ARBA00022989"/>
    </source>
</evidence>
<evidence type="ECO:0000256" key="1">
    <source>
        <dbReference type="ARBA" id="ARBA00000085"/>
    </source>
</evidence>
<feature type="transmembrane region" description="Helical" evidence="12">
    <location>
        <begin position="12"/>
        <end position="37"/>
    </location>
</feature>
<dbReference type="InterPro" id="IPR004358">
    <property type="entry name" value="Sig_transdc_His_kin-like_C"/>
</dbReference>
<dbReference type="InterPro" id="IPR005467">
    <property type="entry name" value="His_kinase_dom"/>
</dbReference>
<dbReference type="CDD" id="cd00075">
    <property type="entry name" value="HATPase"/>
    <property type="match status" value="1"/>
</dbReference>
<dbReference type="PROSITE" id="PS50109">
    <property type="entry name" value="HIS_KIN"/>
    <property type="match status" value="1"/>
</dbReference>
<evidence type="ECO:0000259" key="14">
    <source>
        <dbReference type="PROSITE" id="PS50885"/>
    </source>
</evidence>
<comment type="catalytic activity">
    <reaction evidence="1">
        <text>ATP + protein L-histidine = ADP + protein N-phospho-L-histidine.</text>
        <dbReference type="EC" id="2.7.13.3"/>
    </reaction>
</comment>
<protein>
    <recommendedName>
        <fullName evidence="3">histidine kinase</fullName>
        <ecNumber evidence="3">2.7.13.3</ecNumber>
    </recommendedName>
</protein>
<keyword evidence="16" id="KW-1185">Reference proteome</keyword>
<dbReference type="SUPFAM" id="SSF158472">
    <property type="entry name" value="HAMP domain-like"/>
    <property type="match status" value="1"/>
</dbReference>
<dbReference type="SMART" id="SM00304">
    <property type="entry name" value="HAMP"/>
    <property type="match status" value="1"/>
</dbReference>
<evidence type="ECO:0000256" key="7">
    <source>
        <dbReference type="ARBA" id="ARBA00022777"/>
    </source>
</evidence>
<keyword evidence="9" id="KW-0902">Two-component regulatory system</keyword>
<sequence length="507" mass="54189">MLGRVRTAIAGIPLRVLLVVALVMLAGFGLFASGVAVTSAIEKSLISRADQQLRDAAHGWARARPAPPPFADRDADPDPGRPPSLFYVETRDSTGQVVFVLNDGVVTPDLDEVPPPDQLGPGRPVTVGSLDGSSVRWRAIGSSTPAGRTTIAIRLTDVDDTVDRLVVLQLGIGAAVLVALGVAAYFVIRRSLRPLVEVERTAVAIAAGDLHRRVPVRGTNTEVDRLAQALNEMLSQIQRGYAATAASEDAARQSESRMRRFVADASHELRTPLTTIRGYAELFRQGATTDTSMLMGRIESEAVRMGMLVEDLLMLARLDAQRPLDRTPVDLLTLAGDAVRDARARSPERDIRLEVGTGPGGVEVAGDEPRLRQVLSNLVGNAISHTPADAQVTVRLVPRPEQVAVQVIDTGPGMAPEDAARVFERFYRTDGSRTRHTGGTGLGLSIVSSLVDAHGGTVSVDTELGVGTTFTVELPRMPADVSDDGTVRRAQQQPEAARSRLGPRRVP</sequence>
<evidence type="ECO:0000313" key="16">
    <source>
        <dbReference type="Proteomes" id="UP000887023"/>
    </source>
</evidence>
<dbReference type="PANTHER" id="PTHR45436">
    <property type="entry name" value="SENSOR HISTIDINE KINASE YKOH"/>
    <property type="match status" value="1"/>
</dbReference>
<evidence type="ECO:0000256" key="4">
    <source>
        <dbReference type="ARBA" id="ARBA00022553"/>
    </source>
</evidence>
<dbReference type="PANTHER" id="PTHR45436:SF5">
    <property type="entry name" value="SENSOR HISTIDINE KINASE TRCS"/>
    <property type="match status" value="1"/>
</dbReference>
<dbReference type="EMBL" id="CP079105">
    <property type="protein sequence ID" value="QXQ13496.1"/>
    <property type="molecule type" value="Genomic_DNA"/>
</dbReference>
<gene>
    <name evidence="15" type="ORF">KV203_16995</name>
</gene>
<dbReference type="InterPro" id="IPR036097">
    <property type="entry name" value="HisK_dim/P_sf"/>
</dbReference>